<proteinExistence type="predicted"/>
<evidence type="ECO:0000313" key="2">
    <source>
        <dbReference type="Proteomes" id="UP000280819"/>
    </source>
</evidence>
<organism evidence="1 2">
    <name type="scientific">Arachnia propionica</name>
    <dbReference type="NCBI Taxonomy" id="1750"/>
    <lineage>
        <taxon>Bacteria</taxon>
        <taxon>Bacillati</taxon>
        <taxon>Actinomycetota</taxon>
        <taxon>Actinomycetes</taxon>
        <taxon>Propionibacteriales</taxon>
        <taxon>Propionibacteriaceae</taxon>
        <taxon>Arachnia</taxon>
    </lineage>
</organism>
<dbReference type="EMBL" id="RQZG01000013">
    <property type="protein sequence ID" value="RRD04170.1"/>
    <property type="molecule type" value="Genomic_DNA"/>
</dbReference>
<evidence type="ECO:0008006" key="3">
    <source>
        <dbReference type="Google" id="ProtNLM"/>
    </source>
</evidence>
<evidence type="ECO:0000313" key="1">
    <source>
        <dbReference type="EMBL" id="RRD04170.1"/>
    </source>
</evidence>
<dbReference type="AlphaFoldDB" id="A0A3P1T4A7"/>
<dbReference type="Proteomes" id="UP000280819">
    <property type="component" value="Unassembled WGS sequence"/>
</dbReference>
<gene>
    <name evidence="1" type="ORF">EII34_11230</name>
</gene>
<protein>
    <recommendedName>
        <fullName evidence="3">CopG family transcriptional regulator</fullName>
    </recommendedName>
</protein>
<name>A0A3P1T4A7_9ACTN</name>
<dbReference type="RefSeq" id="WP_124845253.1">
    <property type="nucleotide sequence ID" value="NZ_RQZG01000013.1"/>
</dbReference>
<sequence length="77" mass="8525">MGRITVMLDDAATVAARELAQREQLTLGGAVSTLVRRGARISDEYREPTTSEFSQLGRRPGHRLTSENVHALMDEDI</sequence>
<accession>A0A3P1T4A7</accession>
<reference evidence="1 2" key="1">
    <citation type="submission" date="2018-11" db="EMBL/GenBank/DDBJ databases">
        <title>Genomes From Bacteria Associated with the Canine Oral Cavity: a Test Case for Automated Genome-Based Taxonomic Assignment.</title>
        <authorList>
            <person name="Coil D.A."/>
            <person name="Jospin G."/>
            <person name="Darling A.E."/>
            <person name="Wallis C."/>
            <person name="Davis I.J."/>
            <person name="Harris S."/>
            <person name="Eisen J.A."/>
            <person name="Holcombe L.J."/>
            <person name="O'Flynn C."/>
        </authorList>
    </citation>
    <scope>NUCLEOTIDE SEQUENCE [LARGE SCALE GENOMIC DNA]</scope>
    <source>
        <strain evidence="1 2">OH887_COT-365</strain>
    </source>
</reference>
<comment type="caution">
    <text evidence="1">The sequence shown here is derived from an EMBL/GenBank/DDBJ whole genome shotgun (WGS) entry which is preliminary data.</text>
</comment>